<dbReference type="Pfam" id="PF23598">
    <property type="entry name" value="LRR_14"/>
    <property type="match status" value="1"/>
</dbReference>
<dbReference type="Pfam" id="PF13855">
    <property type="entry name" value="LRR_8"/>
    <property type="match status" value="1"/>
</dbReference>
<accession>A0A8J4QA84</accession>
<evidence type="ECO:0000256" key="9">
    <source>
        <dbReference type="ARBA" id="ARBA00023180"/>
    </source>
</evidence>
<evidence type="ECO:0000256" key="3">
    <source>
        <dbReference type="ARBA" id="ARBA00022692"/>
    </source>
</evidence>
<dbReference type="Proteomes" id="UP000737018">
    <property type="component" value="Unassembled WGS sequence"/>
</dbReference>
<evidence type="ECO:0000259" key="11">
    <source>
        <dbReference type="Pfam" id="PF23598"/>
    </source>
</evidence>
<keyword evidence="13" id="KW-1185">Reference proteome</keyword>
<protein>
    <recommendedName>
        <fullName evidence="11">Disease resistance R13L4/SHOC-2-like LRR domain-containing protein</fullName>
    </recommendedName>
</protein>
<comment type="subcellular location">
    <subcellularLocation>
        <location evidence="1">Membrane</location>
        <topology evidence="1">Single-pass type I membrane protein</topology>
    </subcellularLocation>
</comment>
<evidence type="ECO:0000256" key="10">
    <source>
        <dbReference type="SAM" id="MobiDB-lite"/>
    </source>
</evidence>
<keyword evidence="2" id="KW-0433">Leucine-rich repeat</keyword>
<evidence type="ECO:0000256" key="2">
    <source>
        <dbReference type="ARBA" id="ARBA00022614"/>
    </source>
</evidence>
<dbReference type="PANTHER" id="PTHR27000:SF803">
    <property type="entry name" value="RECEPTOR-LIKE PROTEIN 45"/>
    <property type="match status" value="1"/>
</dbReference>
<dbReference type="InterPro" id="IPR001611">
    <property type="entry name" value="Leu-rich_rpt"/>
</dbReference>
<evidence type="ECO:0000256" key="4">
    <source>
        <dbReference type="ARBA" id="ARBA00022729"/>
    </source>
</evidence>
<proteinExistence type="predicted"/>
<evidence type="ECO:0000313" key="12">
    <source>
        <dbReference type="EMBL" id="KAF3949380.1"/>
    </source>
</evidence>
<keyword evidence="6" id="KW-1133">Transmembrane helix</keyword>
<name>A0A8J4QA84_9ROSI</name>
<dbReference type="InterPro" id="IPR055414">
    <property type="entry name" value="LRR_R13L4/SHOC2-like"/>
</dbReference>
<dbReference type="FunFam" id="3.80.10.10:FF:000041">
    <property type="entry name" value="LRR receptor-like serine/threonine-protein kinase ERECTA"/>
    <property type="match status" value="2"/>
</dbReference>
<evidence type="ECO:0000256" key="5">
    <source>
        <dbReference type="ARBA" id="ARBA00022737"/>
    </source>
</evidence>
<evidence type="ECO:0000313" key="13">
    <source>
        <dbReference type="Proteomes" id="UP000737018"/>
    </source>
</evidence>
<evidence type="ECO:0000256" key="8">
    <source>
        <dbReference type="ARBA" id="ARBA00023170"/>
    </source>
</evidence>
<dbReference type="EMBL" id="JRKL02006147">
    <property type="protein sequence ID" value="KAF3949380.1"/>
    <property type="molecule type" value="Genomic_DNA"/>
</dbReference>
<dbReference type="PANTHER" id="PTHR27000">
    <property type="entry name" value="LEUCINE-RICH REPEAT RECEPTOR-LIKE PROTEIN KINASE FAMILY PROTEIN-RELATED"/>
    <property type="match status" value="1"/>
</dbReference>
<organism evidence="12 13">
    <name type="scientific">Castanea mollissima</name>
    <name type="common">Chinese chestnut</name>
    <dbReference type="NCBI Taxonomy" id="60419"/>
    <lineage>
        <taxon>Eukaryota</taxon>
        <taxon>Viridiplantae</taxon>
        <taxon>Streptophyta</taxon>
        <taxon>Embryophyta</taxon>
        <taxon>Tracheophyta</taxon>
        <taxon>Spermatophyta</taxon>
        <taxon>Magnoliopsida</taxon>
        <taxon>eudicotyledons</taxon>
        <taxon>Gunneridae</taxon>
        <taxon>Pentapetalae</taxon>
        <taxon>rosids</taxon>
        <taxon>fabids</taxon>
        <taxon>Fagales</taxon>
        <taxon>Fagaceae</taxon>
        <taxon>Castanea</taxon>
    </lineage>
</organism>
<gene>
    <name evidence="12" type="ORF">CMV_024740</name>
</gene>
<dbReference type="AlphaFoldDB" id="A0A8J4QA84"/>
<dbReference type="Pfam" id="PF00560">
    <property type="entry name" value="LRR_1"/>
    <property type="match status" value="4"/>
</dbReference>
<dbReference type="SUPFAM" id="SSF52058">
    <property type="entry name" value="L domain-like"/>
    <property type="match status" value="1"/>
</dbReference>
<reference evidence="12" key="1">
    <citation type="submission" date="2020-03" db="EMBL/GenBank/DDBJ databases">
        <title>Castanea mollissima Vanexum genome sequencing.</title>
        <authorList>
            <person name="Staton M."/>
        </authorList>
    </citation>
    <scope>NUCLEOTIDE SEQUENCE</scope>
    <source>
        <tissue evidence="12">Leaf</tissue>
    </source>
</reference>
<dbReference type="InterPro" id="IPR032675">
    <property type="entry name" value="LRR_dom_sf"/>
</dbReference>
<feature type="region of interest" description="Disordered" evidence="10">
    <location>
        <begin position="613"/>
        <end position="652"/>
    </location>
</feature>
<evidence type="ECO:0000256" key="6">
    <source>
        <dbReference type="ARBA" id="ARBA00022989"/>
    </source>
</evidence>
<keyword evidence="9" id="KW-0325">Glycoprotein</keyword>
<dbReference type="GO" id="GO:0016020">
    <property type="term" value="C:membrane"/>
    <property type="evidence" value="ECO:0007669"/>
    <property type="project" value="UniProtKB-SubCell"/>
</dbReference>
<keyword evidence="7" id="KW-0472">Membrane</keyword>
<dbReference type="Gene3D" id="3.80.10.10">
    <property type="entry name" value="Ribonuclease Inhibitor"/>
    <property type="match status" value="3"/>
</dbReference>
<keyword evidence="5" id="KW-0677">Repeat</keyword>
<keyword evidence="4" id="KW-0732">Signal</keyword>
<keyword evidence="8" id="KW-0675">Receptor</keyword>
<keyword evidence="3" id="KW-0812">Transmembrane</keyword>
<dbReference type="SUPFAM" id="SSF52047">
    <property type="entry name" value="RNI-like"/>
    <property type="match status" value="1"/>
</dbReference>
<evidence type="ECO:0000256" key="7">
    <source>
        <dbReference type="ARBA" id="ARBA00023136"/>
    </source>
</evidence>
<dbReference type="OrthoDB" id="442066at2759"/>
<feature type="domain" description="Disease resistance R13L4/SHOC-2-like LRR" evidence="11">
    <location>
        <begin position="117"/>
        <end position="291"/>
    </location>
</feature>
<evidence type="ECO:0000256" key="1">
    <source>
        <dbReference type="ARBA" id="ARBA00004479"/>
    </source>
</evidence>
<sequence>MSHFSSQIPLEIFELSKLVSLDLGFNQLKLHKPSLKSLVENLTSLKLLYLGDVDISFPVPHILANLSSLTNLDLGGCGLYGEFPTQIFKLPNLQVLSVGLNPNLTGYLPEFHTHSPLQSLILKHTGFSGKLPDSIGNLKSLFKLDIAACYFSGLIPTSLGNLTNLIHLQLSTNNFRGQIPFSLANLTQLSRLGISHNAFSPQTLTWLGKQTKLAILNLGAVNLYGAIPSSLKNMTQLAELSLLSNHLTGQIPSWLVNLTHLTCLYLVDNQFTGTVNFGLFHKLKNLTELQLSEVHLSFPINSTFEASFPKLKLLTLGACNLTEIPNFLRYQDELETVYLNDNKIEGQIPKWIFNMGKETLLFLELSFNLITGFESFNNTPRVLPWGSLLTLCLGSNKLQGPLPIPPPSIAIYSVRYNTLIGEISPLFCNLWSILFLDLAHNNLSGMLPQCFSNLSEFLKILDLHNNNLHGKLPATYKEGCGLKLMDVSYNRLEGQVPRSLSNCKMLEILLLDNNRFSDIFPPWLGKLPMLRALSLRSNGFQGAIGKPESILEFPKLQIIDVSCNNFTGKLPSEYFQIWNSMKVSNASNLTYMNVIVRTSSANFVFEIPNPEQRLCHQDDDPQPGTMRPTAKTETETEKKEYLSFSWSGRPER</sequence>
<feature type="compositionally biased region" description="Basic and acidic residues" evidence="10">
    <location>
        <begin position="630"/>
        <end position="641"/>
    </location>
</feature>
<comment type="caution">
    <text evidence="12">The sequence shown here is derived from an EMBL/GenBank/DDBJ whole genome shotgun (WGS) entry which is preliminary data.</text>
</comment>